<dbReference type="AlphaFoldDB" id="A0AAP7FUM0"/>
<dbReference type="GeneID" id="45433555"/>
<gene>
    <name evidence="2" type="ORF">CHQ83_04770</name>
</gene>
<keyword evidence="1" id="KW-0812">Transmembrane</keyword>
<dbReference type="EMBL" id="QPQM01000011">
    <property type="protein sequence ID" value="NIY56642.1"/>
    <property type="molecule type" value="Genomic_DNA"/>
</dbReference>
<comment type="caution">
    <text evidence="2">The sequence shown here is derived from an EMBL/GenBank/DDBJ whole genome shotgun (WGS) entry which is preliminary data.</text>
</comment>
<name>A0AAP7FUM0_9GAMM</name>
<evidence type="ECO:0000313" key="3">
    <source>
        <dbReference type="Proteomes" id="UP000774689"/>
    </source>
</evidence>
<dbReference type="Proteomes" id="UP000774689">
    <property type="component" value="Unassembled WGS sequence"/>
</dbReference>
<dbReference type="RefSeq" id="WP_030005715.1">
    <property type="nucleotide sequence ID" value="NZ_CP012153.2"/>
</dbReference>
<accession>A0AAP7FUM0</accession>
<evidence type="ECO:0000256" key="1">
    <source>
        <dbReference type="SAM" id="Phobius"/>
    </source>
</evidence>
<feature type="transmembrane region" description="Helical" evidence="1">
    <location>
        <begin position="158"/>
        <end position="181"/>
    </location>
</feature>
<protein>
    <submittedName>
        <fullName evidence="2">Uncharacterized protein</fullName>
    </submittedName>
</protein>
<keyword evidence="1" id="KW-0472">Membrane</keyword>
<evidence type="ECO:0000313" key="2">
    <source>
        <dbReference type="EMBL" id="NIY56642.1"/>
    </source>
</evidence>
<organism evidence="2 3">
    <name type="scientific">Francisella orientalis</name>
    <dbReference type="NCBI Taxonomy" id="299583"/>
    <lineage>
        <taxon>Bacteria</taxon>
        <taxon>Pseudomonadati</taxon>
        <taxon>Pseudomonadota</taxon>
        <taxon>Gammaproteobacteria</taxon>
        <taxon>Thiotrichales</taxon>
        <taxon>Francisellaceae</taxon>
        <taxon>Francisella</taxon>
    </lineage>
</organism>
<keyword evidence="1" id="KW-1133">Transmembrane helix</keyword>
<reference evidence="2" key="1">
    <citation type="journal article" date="2020" name="Int. J. Syst. Evol. Microbiol.">
        <title>Reclassification of Francisella noatunensis subsp. orientalis Ottem et al. 2009 as Francisella orientalis sp. nov., Francisella noatunensis subsp. chilensis subsp. nov. and emended description of Francisella noatunensis.</title>
        <authorList>
            <person name="Ramirez-Paredes J.G."/>
            <person name="Larsson P."/>
            <person name="Thompson K.D."/>
            <person name="Penman D.J."/>
            <person name="Busse H.J."/>
            <person name="Ohrman C."/>
            <person name="Sjodin A."/>
            <person name="Soto E."/>
            <person name="Richards R.H."/>
            <person name="Adams A."/>
            <person name="Colquhoun D.J."/>
        </authorList>
    </citation>
    <scope>NUCLEOTIDE SEQUENCE</scope>
    <source>
        <strain evidence="2">LADL-07285A</strain>
    </source>
</reference>
<proteinExistence type="predicted"/>
<sequence>MRLIVLLYLYSTKESTDEKRLAYQREKLLKDRVFINNQMRLLSAELNRVDNILSFIDTKYHSELFSKTINKQVEEDKNLNTKLEEYIRKRSVTLNELVLLKEANLNIESALKHISGVRTYLRNQFRFEKNNVLWRSGAWGSAFNMFAKNTFLVLKDCALFFVLLGLYLLARPLFSLDRYLFKNPKIRNKKKILQAAVKLNRICFFGV</sequence>